<evidence type="ECO:0000256" key="4">
    <source>
        <dbReference type="ARBA" id="ARBA00022475"/>
    </source>
</evidence>
<comment type="caution">
    <text evidence="8">The sequence shown here is derived from an EMBL/GenBank/DDBJ whole genome shotgun (WGS) entry which is preliminary data.</text>
</comment>
<keyword evidence="7" id="KW-0732">Signal</keyword>
<evidence type="ECO:0000256" key="1">
    <source>
        <dbReference type="ARBA" id="ARBA00004167"/>
    </source>
</evidence>
<dbReference type="RefSeq" id="WP_319844988.1">
    <property type="nucleotide sequence ID" value="NZ_JAXAFJ010000007.1"/>
</dbReference>
<evidence type="ECO:0000256" key="3">
    <source>
        <dbReference type="ARBA" id="ARBA00020552"/>
    </source>
</evidence>
<dbReference type="Proteomes" id="UP001274321">
    <property type="component" value="Unassembled WGS sequence"/>
</dbReference>
<evidence type="ECO:0000313" key="8">
    <source>
        <dbReference type="EMBL" id="MDX6806865.1"/>
    </source>
</evidence>
<dbReference type="Pfam" id="PF07886">
    <property type="entry name" value="BA14K"/>
    <property type="match status" value="1"/>
</dbReference>
<evidence type="ECO:0000313" key="9">
    <source>
        <dbReference type="Proteomes" id="UP001274321"/>
    </source>
</evidence>
<organism evidence="8 9">
    <name type="scientific">Terrihabitans rhizophilus</name>
    <dbReference type="NCBI Taxonomy" id="3092662"/>
    <lineage>
        <taxon>Bacteria</taxon>
        <taxon>Pseudomonadati</taxon>
        <taxon>Pseudomonadota</taxon>
        <taxon>Alphaproteobacteria</taxon>
        <taxon>Hyphomicrobiales</taxon>
        <taxon>Terrihabitans</taxon>
    </lineage>
</organism>
<evidence type="ECO:0000256" key="2">
    <source>
        <dbReference type="ARBA" id="ARBA00010270"/>
    </source>
</evidence>
<accession>A0ABU4RTA2</accession>
<dbReference type="EMBL" id="JAXAFJ010000007">
    <property type="protein sequence ID" value="MDX6806865.1"/>
    <property type="molecule type" value="Genomic_DNA"/>
</dbReference>
<reference evidence="8 9" key="1">
    <citation type="submission" date="2023-11" db="EMBL/GenBank/DDBJ databases">
        <authorList>
            <person name="Bao R."/>
        </authorList>
    </citation>
    <scope>NUCLEOTIDE SEQUENCE [LARGE SCALE GENOMIC DNA]</scope>
    <source>
        <strain evidence="8 9">PJ23</strain>
    </source>
</reference>
<keyword evidence="9" id="KW-1185">Reference proteome</keyword>
<keyword evidence="4" id="KW-0472">Membrane</keyword>
<sequence length="163" mass="18294">MRKFITWCVAAAMAAGTFVAPASAQIAGTRAPVAAATADVSNNVETVQYNRRWREGRSYRGGRHYRGGRGYYRNRGYSSRRYYGNRRYYGGRRYYNNRRYYGYRRGNDGVAIAAGVLGLAAGAAIASSANAGSSHAYCESRFRSYDRRSRTYLGYDGRRHSCP</sequence>
<comment type="similarity">
    <text evidence="2">Belongs to the BA14k family.</text>
</comment>
<name>A0ABU4RTA2_9HYPH</name>
<dbReference type="InterPro" id="IPR012413">
    <property type="entry name" value="BA14K"/>
</dbReference>
<evidence type="ECO:0000256" key="6">
    <source>
        <dbReference type="ARBA" id="ARBA00025321"/>
    </source>
</evidence>
<protein>
    <recommendedName>
        <fullName evidence="3">Lectin-like protein BA14k</fullName>
    </recommendedName>
</protein>
<proteinExistence type="inferred from homology"/>
<feature type="chain" id="PRO_5047534207" description="Lectin-like protein BA14k" evidence="7">
    <location>
        <begin position="25"/>
        <end position="163"/>
    </location>
</feature>
<evidence type="ECO:0000256" key="7">
    <source>
        <dbReference type="SAM" id="SignalP"/>
    </source>
</evidence>
<feature type="signal peptide" evidence="7">
    <location>
        <begin position="1"/>
        <end position="24"/>
    </location>
</feature>
<keyword evidence="4" id="KW-1003">Cell membrane</keyword>
<keyword evidence="5" id="KW-0430">Lectin</keyword>
<comment type="subcellular location">
    <subcellularLocation>
        <location evidence="1">Membrane</location>
        <topology evidence="1">Single-pass membrane protein</topology>
    </subcellularLocation>
</comment>
<gene>
    <name evidence="8" type="ORF">SCD90_12395</name>
</gene>
<evidence type="ECO:0000256" key="5">
    <source>
        <dbReference type="ARBA" id="ARBA00022734"/>
    </source>
</evidence>
<comment type="function">
    <text evidence="6">Has immunoglobulin-binding and hemagglutination properties, and can bind to mannose. Essential for virulence. May be involved in LPS biosynthesis or polysaccharide transport.</text>
</comment>